<reference evidence="2 3" key="1">
    <citation type="submission" date="2019-03" db="EMBL/GenBank/DDBJ databases">
        <title>Draft genome sequences of novel Actinobacteria.</title>
        <authorList>
            <person name="Sahin N."/>
            <person name="Ay H."/>
            <person name="Saygin H."/>
        </authorList>
    </citation>
    <scope>NUCLEOTIDE SEQUENCE [LARGE SCALE GENOMIC DNA]</scope>
    <source>
        <strain evidence="2 3">7K502</strain>
    </source>
</reference>
<dbReference type="OrthoDB" id="9810341at2"/>
<evidence type="ECO:0000313" key="3">
    <source>
        <dbReference type="Proteomes" id="UP000294947"/>
    </source>
</evidence>
<keyword evidence="3" id="KW-1185">Reference proteome</keyword>
<dbReference type="SUPFAM" id="SSF54593">
    <property type="entry name" value="Glyoxalase/Bleomycin resistance protein/Dihydroxybiphenyl dioxygenase"/>
    <property type="match status" value="1"/>
</dbReference>
<protein>
    <submittedName>
        <fullName evidence="2">VOC family protein</fullName>
    </submittedName>
</protein>
<dbReference type="AlphaFoldDB" id="A0A4V2YJE4"/>
<evidence type="ECO:0000259" key="1">
    <source>
        <dbReference type="PROSITE" id="PS51819"/>
    </source>
</evidence>
<accession>A0A4V2YJE4</accession>
<dbReference type="EMBL" id="SMKW01000085">
    <property type="protein sequence ID" value="TDD38587.1"/>
    <property type="molecule type" value="Genomic_DNA"/>
</dbReference>
<dbReference type="Gene3D" id="3.10.180.10">
    <property type="entry name" value="2,3-Dihydroxybiphenyl 1,2-Dioxygenase, domain 1"/>
    <property type="match status" value="1"/>
</dbReference>
<evidence type="ECO:0000313" key="2">
    <source>
        <dbReference type="EMBL" id="TDD38587.1"/>
    </source>
</evidence>
<dbReference type="Proteomes" id="UP000294947">
    <property type="component" value="Unassembled WGS sequence"/>
</dbReference>
<name>A0A4V2YJE4_9PSEU</name>
<feature type="domain" description="VOC" evidence="1">
    <location>
        <begin position="13"/>
        <end position="130"/>
    </location>
</feature>
<dbReference type="PROSITE" id="PS51819">
    <property type="entry name" value="VOC"/>
    <property type="match status" value="1"/>
</dbReference>
<gene>
    <name evidence="2" type="ORF">E1288_38560</name>
</gene>
<dbReference type="CDD" id="cd08351">
    <property type="entry name" value="ChaP_like"/>
    <property type="match status" value="1"/>
</dbReference>
<dbReference type="InterPro" id="IPR004360">
    <property type="entry name" value="Glyas_Fos-R_dOase_dom"/>
</dbReference>
<proteinExistence type="predicted"/>
<organism evidence="2 3">
    <name type="scientific">Saccharopolyspora elongata</name>
    <dbReference type="NCBI Taxonomy" id="2530387"/>
    <lineage>
        <taxon>Bacteria</taxon>
        <taxon>Bacillati</taxon>
        <taxon>Actinomycetota</taxon>
        <taxon>Actinomycetes</taxon>
        <taxon>Pseudonocardiales</taxon>
        <taxon>Pseudonocardiaceae</taxon>
        <taxon>Saccharopolyspora</taxon>
    </lineage>
</organism>
<dbReference type="InterPro" id="IPR037523">
    <property type="entry name" value="VOC_core"/>
</dbReference>
<sequence>MEAWVRRVFMTTLFNHTIVAARDKQESASFFTEMFDLPPAEPGGPFLTVHLDAGVTLQFAEPGIEFPPQHYAFLVTEEDFDGIYARIKAAGLEHWADPQRKLPQQYNTNHGGRGVYFCDPAGHYLEAITQPYGADLN</sequence>
<dbReference type="InterPro" id="IPR029068">
    <property type="entry name" value="Glyas_Bleomycin-R_OHBP_Dase"/>
</dbReference>
<comment type="caution">
    <text evidence="2">The sequence shown here is derived from an EMBL/GenBank/DDBJ whole genome shotgun (WGS) entry which is preliminary data.</text>
</comment>
<dbReference type="Pfam" id="PF00903">
    <property type="entry name" value="Glyoxalase"/>
    <property type="match status" value="1"/>
</dbReference>